<evidence type="ECO:0000256" key="15">
    <source>
        <dbReference type="ARBA" id="ARBA00074306"/>
    </source>
</evidence>
<dbReference type="SUPFAM" id="SSF47226">
    <property type="entry name" value="Histidine-containing phosphotransfer domain, HPT domain"/>
    <property type="match status" value="1"/>
</dbReference>
<evidence type="ECO:0000256" key="6">
    <source>
        <dbReference type="ARBA" id="ARBA00022553"/>
    </source>
</evidence>
<evidence type="ECO:0000256" key="12">
    <source>
        <dbReference type="ARBA" id="ARBA00022989"/>
    </source>
</evidence>
<feature type="transmembrane region" description="Helical" evidence="18">
    <location>
        <begin position="64"/>
        <end position="85"/>
    </location>
</feature>
<dbReference type="InterPro" id="IPR011006">
    <property type="entry name" value="CheY-like_superfamily"/>
</dbReference>
<keyword evidence="10" id="KW-0418">Kinase</keyword>
<dbReference type="SMART" id="SM00388">
    <property type="entry name" value="HisKA"/>
    <property type="match status" value="1"/>
</dbReference>
<comment type="similarity">
    <text evidence="3">In the N-terminal section; belongs to the phytochrome family.</text>
</comment>
<feature type="transmembrane region" description="Helical" evidence="18">
    <location>
        <begin position="34"/>
        <end position="52"/>
    </location>
</feature>
<dbReference type="PROSITE" id="PS50109">
    <property type="entry name" value="HIS_KIN"/>
    <property type="match status" value="1"/>
</dbReference>
<dbReference type="InterPro" id="IPR036890">
    <property type="entry name" value="HATPase_C_sf"/>
</dbReference>
<dbReference type="CDD" id="cd00156">
    <property type="entry name" value="REC"/>
    <property type="match status" value="1"/>
</dbReference>
<dbReference type="CDD" id="cd16922">
    <property type="entry name" value="HATPase_EvgS-ArcB-TorS-like"/>
    <property type="match status" value="1"/>
</dbReference>
<evidence type="ECO:0000313" key="24">
    <source>
        <dbReference type="Proteomes" id="UP000249260"/>
    </source>
</evidence>
<dbReference type="PRINTS" id="PR00344">
    <property type="entry name" value="BCTRLSENSOR"/>
</dbReference>
<dbReference type="PROSITE" id="PS50112">
    <property type="entry name" value="PAS"/>
    <property type="match status" value="1"/>
</dbReference>
<dbReference type="SMART" id="SM00091">
    <property type="entry name" value="PAS"/>
    <property type="match status" value="1"/>
</dbReference>
<feature type="transmembrane region" description="Helical" evidence="18">
    <location>
        <begin position="97"/>
        <end position="116"/>
    </location>
</feature>
<dbReference type="GO" id="GO:0000155">
    <property type="term" value="F:phosphorelay sensor kinase activity"/>
    <property type="evidence" value="ECO:0007669"/>
    <property type="project" value="InterPro"/>
</dbReference>
<evidence type="ECO:0000256" key="10">
    <source>
        <dbReference type="ARBA" id="ARBA00022777"/>
    </source>
</evidence>
<evidence type="ECO:0000256" key="4">
    <source>
        <dbReference type="ARBA" id="ARBA00012438"/>
    </source>
</evidence>
<evidence type="ECO:0000313" key="23">
    <source>
        <dbReference type="EMBL" id="RAP77321.1"/>
    </source>
</evidence>
<keyword evidence="9" id="KW-0547">Nucleotide-binding</keyword>
<evidence type="ECO:0000256" key="13">
    <source>
        <dbReference type="ARBA" id="ARBA00023012"/>
    </source>
</evidence>
<dbReference type="GO" id="GO:0071555">
    <property type="term" value="P:cell wall organization"/>
    <property type="evidence" value="ECO:0007669"/>
    <property type="project" value="InterPro"/>
</dbReference>
<keyword evidence="13" id="KW-0902">Two-component regulatory system</keyword>
<dbReference type="SMART" id="SM00387">
    <property type="entry name" value="HATPase_c"/>
    <property type="match status" value="1"/>
</dbReference>
<dbReference type="AlphaFoldDB" id="A0A328U7F1"/>
<dbReference type="InterPro" id="IPR001789">
    <property type="entry name" value="Sig_transdc_resp-reg_receiver"/>
</dbReference>
<dbReference type="InterPro" id="IPR011620">
    <property type="entry name" value="Sig_transdc_His_kinase_LytS_TM"/>
</dbReference>
<dbReference type="Gene3D" id="3.40.50.2300">
    <property type="match status" value="2"/>
</dbReference>
<dbReference type="PROSITE" id="PS50110">
    <property type="entry name" value="RESPONSE_REGULATORY"/>
    <property type="match status" value="2"/>
</dbReference>
<evidence type="ECO:0000256" key="11">
    <source>
        <dbReference type="ARBA" id="ARBA00022840"/>
    </source>
</evidence>
<dbReference type="SMART" id="SM00448">
    <property type="entry name" value="REC"/>
    <property type="match status" value="2"/>
</dbReference>
<dbReference type="Gene3D" id="1.20.120.160">
    <property type="entry name" value="HPT domain"/>
    <property type="match status" value="1"/>
</dbReference>
<evidence type="ECO:0000256" key="8">
    <source>
        <dbReference type="ARBA" id="ARBA00022692"/>
    </source>
</evidence>
<dbReference type="InterPro" id="IPR003594">
    <property type="entry name" value="HATPase_dom"/>
</dbReference>
<dbReference type="CDD" id="cd17546">
    <property type="entry name" value="REC_hyHK_CKI1_RcsC-like"/>
    <property type="match status" value="1"/>
</dbReference>
<feature type="domain" description="Histidine kinase" evidence="19">
    <location>
        <begin position="445"/>
        <end position="666"/>
    </location>
</feature>
<keyword evidence="8 18" id="KW-0812">Transmembrane</keyword>
<evidence type="ECO:0000256" key="5">
    <source>
        <dbReference type="ARBA" id="ARBA00022475"/>
    </source>
</evidence>
<dbReference type="SUPFAM" id="SSF47384">
    <property type="entry name" value="Homodimeric domain of signal transducing histidine kinase"/>
    <property type="match status" value="1"/>
</dbReference>
<evidence type="ECO:0000256" key="17">
    <source>
        <dbReference type="PROSITE-ProRule" id="PRU00169"/>
    </source>
</evidence>
<accession>A0A328U7F1</accession>
<keyword evidence="6 17" id="KW-0597">Phosphoprotein</keyword>
<dbReference type="Gene3D" id="1.10.287.130">
    <property type="match status" value="1"/>
</dbReference>
<dbReference type="Proteomes" id="UP000249260">
    <property type="component" value="Unassembled WGS sequence"/>
</dbReference>
<name>A0A328U7F1_9BACL</name>
<dbReference type="PANTHER" id="PTHR45339:SF1">
    <property type="entry name" value="HYBRID SIGNAL TRANSDUCTION HISTIDINE KINASE J"/>
    <property type="match status" value="1"/>
</dbReference>
<evidence type="ECO:0000256" key="3">
    <source>
        <dbReference type="ARBA" id="ARBA00006402"/>
    </source>
</evidence>
<dbReference type="GO" id="GO:0005524">
    <property type="term" value="F:ATP binding"/>
    <property type="evidence" value="ECO:0007669"/>
    <property type="project" value="UniProtKB-KW"/>
</dbReference>
<comment type="catalytic activity">
    <reaction evidence="1">
        <text>ATP + protein L-histidine = ADP + protein N-phospho-L-histidine.</text>
        <dbReference type="EC" id="2.7.13.3"/>
    </reaction>
</comment>
<keyword evidence="14 18" id="KW-0472">Membrane</keyword>
<keyword evidence="5" id="KW-1003">Cell membrane</keyword>
<dbReference type="InterPro" id="IPR005467">
    <property type="entry name" value="His_kinase_dom"/>
</dbReference>
<evidence type="ECO:0000259" key="21">
    <source>
        <dbReference type="PROSITE" id="PS50112"/>
    </source>
</evidence>
<evidence type="ECO:0000256" key="14">
    <source>
        <dbReference type="ARBA" id="ARBA00023136"/>
    </source>
</evidence>
<keyword evidence="24" id="KW-1185">Reference proteome</keyword>
<dbReference type="InterPro" id="IPR003661">
    <property type="entry name" value="HisK_dim/P_dom"/>
</dbReference>
<dbReference type="InterPro" id="IPR004358">
    <property type="entry name" value="Sig_transdc_His_kin-like_C"/>
</dbReference>
<comment type="subcellular location">
    <subcellularLocation>
        <location evidence="2">Cell membrane</location>
        <topology evidence="2">Multi-pass membrane protein</topology>
    </subcellularLocation>
</comment>
<dbReference type="SUPFAM" id="SSF55874">
    <property type="entry name" value="ATPase domain of HSP90 chaperone/DNA topoisomerase II/histidine kinase"/>
    <property type="match status" value="1"/>
</dbReference>
<dbReference type="SUPFAM" id="SSF52172">
    <property type="entry name" value="CheY-like"/>
    <property type="match status" value="2"/>
</dbReference>
<feature type="domain" description="Response regulatory" evidence="20">
    <location>
        <begin position="824"/>
        <end position="940"/>
    </location>
</feature>
<evidence type="ECO:0000259" key="20">
    <source>
        <dbReference type="PROSITE" id="PS50110"/>
    </source>
</evidence>
<dbReference type="InterPro" id="IPR036641">
    <property type="entry name" value="HPT_dom_sf"/>
</dbReference>
<protein>
    <recommendedName>
        <fullName evidence="15">Circadian input-output histidine kinase CikA</fullName>
        <ecNumber evidence="4">2.7.13.3</ecNumber>
    </recommendedName>
</protein>
<evidence type="ECO:0000259" key="19">
    <source>
        <dbReference type="PROSITE" id="PS50109"/>
    </source>
</evidence>
<feature type="modified residue" description="4-aspartylphosphate" evidence="17">
    <location>
        <position position="731"/>
    </location>
</feature>
<dbReference type="SUPFAM" id="SSF55785">
    <property type="entry name" value="PYP-like sensor domain (PAS domain)"/>
    <property type="match status" value="2"/>
</dbReference>
<feature type="transmembrane region" description="Helical" evidence="18">
    <location>
        <begin position="154"/>
        <end position="175"/>
    </location>
</feature>
<feature type="domain" description="Response regulatory" evidence="20">
    <location>
        <begin position="684"/>
        <end position="800"/>
    </location>
</feature>
<evidence type="ECO:0000256" key="18">
    <source>
        <dbReference type="SAM" id="Phobius"/>
    </source>
</evidence>
<dbReference type="PROSITE" id="PS50894">
    <property type="entry name" value="HPT"/>
    <property type="match status" value="1"/>
</dbReference>
<gene>
    <name evidence="23" type="ORF">DL346_02155</name>
</gene>
<dbReference type="PANTHER" id="PTHR45339">
    <property type="entry name" value="HYBRID SIGNAL TRANSDUCTION HISTIDINE KINASE J"/>
    <property type="match status" value="1"/>
</dbReference>
<dbReference type="Gene3D" id="3.30.450.20">
    <property type="entry name" value="PAS domain"/>
    <property type="match status" value="2"/>
</dbReference>
<dbReference type="EC" id="2.7.13.3" evidence="4"/>
<dbReference type="Gene3D" id="3.30.565.10">
    <property type="entry name" value="Histidine kinase-like ATPase, C-terminal domain"/>
    <property type="match status" value="1"/>
</dbReference>
<dbReference type="InterPro" id="IPR008207">
    <property type="entry name" value="Sig_transdc_His_kin_Hpt_dom"/>
</dbReference>
<keyword evidence="12 18" id="KW-1133">Transmembrane helix</keyword>
<comment type="caution">
    <text evidence="23">The sequence shown here is derived from an EMBL/GenBank/DDBJ whole genome shotgun (WGS) entry which is preliminary data.</text>
</comment>
<organism evidence="23 24">
    <name type="scientific">Paenibacillus montanisoli</name>
    <dbReference type="NCBI Taxonomy" id="2081970"/>
    <lineage>
        <taxon>Bacteria</taxon>
        <taxon>Bacillati</taxon>
        <taxon>Bacillota</taxon>
        <taxon>Bacilli</taxon>
        <taxon>Bacillales</taxon>
        <taxon>Paenibacillaceae</taxon>
        <taxon>Paenibacillus</taxon>
    </lineage>
</organism>
<evidence type="ECO:0000256" key="1">
    <source>
        <dbReference type="ARBA" id="ARBA00000085"/>
    </source>
</evidence>
<dbReference type="InterPro" id="IPR013656">
    <property type="entry name" value="PAS_4"/>
</dbReference>
<feature type="domain" description="HPt" evidence="22">
    <location>
        <begin position="961"/>
        <end position="1059"/>
    </location>
</feature>
<dbReference type="Pfam" id="PF00072">
    <property type="entry name" value="Response_reg"/>
    <property type="match status" value="1"/>
</dbReference>
<reference evidence="23 24" key="1">
    <citation type="submission" date="2018-06" db="EMBL/GenBank/DDBJ databases">
        <title>Paenibacillus montanisoli sp. nov., isolated from mountain area soil.</title>
        <authorList>
            <person name="Wu M."/>
        </authorList>
    </citation>
    <scope>NUCLEOTIDE SEQUENCE [LARGE SCALE GENOMIC DNA]</scope>
    <source>
        <strain evidence="23 24">RA17</strain>
    </source>
</reference>
<feature type="transmembrane region" description="Helical" evidence="18">
    <location>
        <begin position="122"/>
        <end position="142"/>
    </location>
</feature>
<evidence type="ECO:0000256" key="16">
    <source>
        <dbReference type="PROSITE-ProRule" id="PRU00110"/>
    </source>
</evidence>
<dbReference type="FunFam" id="3.30.565.10:FF:000010">
    <property type="entry name" value="Sensor histidine kinase RcsC"/>
    <property type="match status" value="1"/>
</dbReference>
<dbReference type="Pfam" id="PF08448">
    <property type="entry name" value="PAS_4"/>
    <property type="match status" value="1"/>
</dbReference>
<dbReference type="NCBIfam" id="TIGR00229">
    <property type="entry name" value="sensory_box"/>
    <property type="match status" value="1"/>
</dbReference>
<keyword evidence="7" id="KW-0808">Transferase</keyword>
<feature type="domain" description="PAS" evidence="21">
    <location>
        <begin position="311"/>
        <end position="382"/>
    </location>
</feature>
<dbReference type="Pfam" id="PF02518">
    <property type="entry name" value="HATPase_c"/>
    <property type="match status" value="1"/>
</dbReference>
<dbReference type="EMBL" id="QLUW01000001">
    <property type="protein sequence ID" value="RAP77321.1"/>
    <property type="molecule type" value="Genomic_DNA"/>
</dbReference>
<dbReference type="InterPro" id="IPR035965">
    <property type="entry name" value="PAS-like_dom_sf"/>
</dbReference>
<keyword evidence="11" id="KW-0067">ATP-binding</keyword>
<dbReference type="Pfam" id="PF07694">
    <property type="entry name" value="5TM-5TMR_LYT"/>
    <property type="match status" value="1"/>
</dbReference>
<dbReference type="InterPro" id="IPR000014">
    <property type="entry name" value="PAS"/>
</dbReference>
<dbReference type="CDD" id="cd00082">
    <property type="entry name" value="HisKA"/>
    <property type="match status" value="1"/>
</dbReference>
<dbReference type="CDD" id="cd00130">
    <property type="entry name" value="PAS"/>
    <property type="match status" value="1"/>
</dbReference>
<evidence type="ECO:0000256" key="7">
    <source>
        <dbReference type="ARBA" id="ARBA00022679"/>
    </source>
</evidence>
<feature type="modified residue" description="Phosphohistidine" evidence="16">
    <location>
        <position position="1000"/>
    </location>
</feature>
<proteinExistence type="inferred from homology"/>
<dbReference type="InterPro" id="IPR036097">
    <property type="entry name" value="HisK_dim/P_sf"/>
</dbReference>
<evidence type="ECO:0000256" key="2">
    <source>
        <dbReference type="ARBA" id="ARBA00004651"/>
    </source>
</evidence>
<evidence type="ECO:0000259" key="22">
    <source>
        <dbReference type="PROSITE" id="PS50894"/>
    </source>
</evidence>
<sequence length="1069" mass="121223">MVLNFCWVTIFMFFFGNLLLNEKLKSTRSYKWKVGLFHGLLGVVLMYTGFHLNNNLIFDLRPIAILVSSLFGGPLAVIITSIVILLSRMLLWPTAQVMIHVTAVTAIIAVISILTRRYINHYWIQWTVSITGTNIIIMIYFFGFKHLSLNSILLPYFAAYEICGMYIAVKMYFFVKSQHLRQQFDALQRDLLEILHSQAGFTFKLKKDKDQAKCVIAGGKLLQDIGIAPEELIGSTLETNAALPKRLSGFLQVNHREAWQGNPVSYEANFAGHTVLLSLKPIFNGREVDAVIGSAIDITERKQSEKQLAESEELYRSLVESSQDLIFRFQTDGTITSLNQTAREVFDLRADCMVRVQLQDLLPPGDHALVCNYHFSKAVRDGTPQRFDCSFTLNDQQYEYDVMFSPNYVDQILAGITGTMHDIADIKKRKEADEANKAKSEFLARMSHEIRTPISGIIGLSELLLRTELSPIQMDYLQKIITSSRTLLGIINDVLDFSQIESGKIDLEMAEVNIHEMIQQLSDMLSALIGYKQLKFIIDTSADIPDALFADSMRIEQILINLFNNAIKFTDNGYIYVKVEPVHVDEDSIHIEFSVEDTGIGMTDEEMSKLFKPFTQLGYARDLKYGGSGLGLSICKYFVELMGGTISVQSEAGKGSKFSFVLPFEFFPEADPKREDYTDFSAMKVLVIEESPLVRKGLCSMLETLNFQVESCSDYKQVELSTKQYDLILADLCAEEMTDVQDWLQLKLQASARNMPIVVIGTPMIRDEMIRVLPSHAQPDALLLMPVNRVGLYRALKSLFGNRDPVEDVPFVKEEEEPVGRGVEILLAEDNRINQLIMTEMLNMYGYSVTVANNGLEVLEHLKHNHFDLVLMDIHMPEMDGIVTTMRLRENPSLAGLPIITLTAGVVKEDHELYYRVGMTDVLTKPVEFDRIVELINQYVKPKRAIAGIDTEAILRSVDGKEHILIHILNMFQQDYSHFIEELQETMFRRDWLQAQQMLHMLKGAAGHLSATGLLEAATDLEKALKAEEEYDAPFIRLNNEIRTILHSLKQHESKFKDNGADGHECFTD</sequence>
<dbReference type="Pfam" id="PF01627">
    <property type="entry name" value="Hpt"/>
    <property type="match status" value="1"/>
</dbReference>
<dbReference type="GO" id="GO:0005886">
    <property type="term" value="C:plasma membrane"/>
    <property type="evidence" value="ECO:0007669"/>
    <property type="project" value="UniProtKB-SubCell"/>
</dbReference>
<dbReference type="Pfam" id="PF00512">
    <property type="entry name" value="HisKA"/>
    <property type="match status" value="1"/>
</dbReference>
<feature type="transmembrane region" description="Helical" evidence="18">
    <location>
        <begin position="6"/>
        <end position="22"/>
    </location>
</feature>
<feature type="modified residue" description="4-aspartylphosphate" evidence="17">
    <location>
        <position position="873"/>
    </location>
</feature>
<evidence type="ECO:0000256" key="9">
    <source>
        <dbReference type="ARBA" id="ARBA00022741"/>
    </source>
</evidence>